<evidence type="ECO:0000313" key="2">
    <source>
        <dbReference type="EMBL" id="OGN00572.1"/>
    </source>
</evidence>
<dbReference type="AlphaFoldDB" id="A0A1F8EI87"/>
<reference evidence="2 3" key="1">
    <citation type="journal article" date="2016" name="Nat. Commun.">
        <title>Thousands of microbial genomes shed light on interconnected biogeochemical processes in an aquifer system.</title>
        <authorList>
            <person name="Anantharaman K."/>
            <person name="Brown C.T."/>
            <person name="Hug L.A."/>
            <person name="Sharon I."/>
            <person name="Castelle C.J."/>
            <person name="Probst A.J."/>
            <person name="Thomas B.C."/>
            <person name="Singh A."/>
            <person name="Wilkins M.J."/>
            <person name="Karaoz U."/>
            <person name="Brodie E.L."/>
            <person name="Williams K.H."/>
            <person name="Hubbard S.S."/>
            <person name="Banfield J.F."/>
        </authorList>
    </citation>
    <scope>NUCLEOTIDE SEQUENCE [LARGE SCALE GENOMIC DNA]</scope>
</reference>
<feature type="transmembrane region" description="Helical" evidence="1">
    <location>
        <begin position="12"/>
        <end position="29"/>
    </location>
</feature>
<protein>
    <recommendedName>
        <fullName evidence="4">Rod shape-determining protein MreD</fullName>
    </recommendedName>
</protein>
<feature type="transmembrane region" description="Helical" evidence="1">
    <location>
        <begin position="58"/>
        <end position="75"/>
    </location>
</feature>
<evidence type="ECO:0000256" key="1">
    <source>
        <dbReference type="SAM" id="Phobius"/>
    </source>
</evidence>
<sequence>MENLFLPALLGPRFFYIVPVFLLTTVLYNPSSKTKVSLVLIFLLITEIFSGHPIGAMLIPFIATFTVYLIANKYLNISSNLRENMSFSGVIMSFLIIALFAYLYSFFFIISRPPYDILDSLVKFSLFFTRSIFQTIIWPLVFTLLFKYVLKNK</sequence>
<keyword evidence="1" id="KW-0812">Transmembrane</keyword>
<dbReference type="EMBL" id="MGJD01000019">
    <property type="protein sequence ID" value="OGN00572.1"/>
    <property type="molecule type" value="Genomic_DNA"/>
</dbReference>
<organism evidence="2 3">
    <name type="scientific">Candidatus Yanofskybacteria bacterium RIFCSPHIGHO2_01_FULL_41_53</name>
    <dbReference type="NCBI Taxonomy" id="1802663"/>
    <lineage>
        <taxon>Bacteria</taxon>
        <taxon>Candidatus Yanofskyibacteriota</taxon>
    </lineage>
</organism>
<dbReference type="Proteomes" id="UP000177117">
    <property type="component" value="Unassembled WGS sequence"/>
</dbReference>
<evidence type="ECO:0000313" key="3">
    <source>
        <dbReference type="Proteomes" id="UP000177117"/>
    </source>
</evidence>
<gene>
    <name evidence="2" type="ORF">A2650_03140</name>
</gene>
<comment type="caution">
    <text evidence="2">The sequence shown here is derived from an EMBL/GenBank/DDBJ whole genome shotgun (WGS) entry which is preliminary data.</text>
</comment>
<name>A0A1F8EI87_9BACT</name>
<feature type="transmembrane region" description="Helical" evidence="1">
    <location>
        <begin position="87"/>
        <end position="111"/>
    </location>
</feature>
<accession>A0A1F8EI87</accession>
<proteinExistence type="predicted"/>
<feature type="transmembrane region" description="Helical" evidence="1">
    <location>
        <begin position="131"/>
        <end position="150"/>
    </location>
</feature>
<keyword evidence="1" id="KW-1133">Transmembrane helix</keyword>
<evidence type="ECO:0008006" key="4">
    <source>
        <dbReference type="Google" id="ProtNLM"/>
    </source>
</evidence>
<keyword evidence="1" id="KW-0472">Membrane</keyword>